<name>E4WZA3_OIKDI</name>
<dbReference type="GO" id="GO:0004197">
    <property type="term" value="F:cysteine-type endopeptidase activity"/>
    <property type="evidence" value="ECO:0007669"/>
    <property type="project" value="InterPro"/>
</dbReference>
<feature type="domain" description="Peptidase C14 caspase" evidence="1">
    <location>
        <begin position="24"/>
        <end position="197"/>
    </location>
</feature>
<dbReference type="EMBL" id="FN653019">
    <property type="protein sequence ID" value="CBY22498.1"/>
    <property type="molecule type" value="Genomic_DNA"/>
</dbReference>
<dbReference type="EMBL" id="FN656056">
    <property type="protein sequence ID" value="CBY40690.1"/>
    <property type="molecule type" value="Genomic_DNA"/>
</dbReference>
<protein>
    <recommendedName>
        <fullName evidence="1">Peptidase C14 caspase domain-containing protein</fullName>
    </recommendedName>
</protein>
<dbReference type="GO" id="GO:0006508">
    <property type="term" value="P:proteolysis"/>
    <property type="evidence" value="ECO:0007669"/>
    <property type="project" value="InterPro"/>
</dbReference>
<sequence length="366" mass="42711">MSIYPTHGRKCFIGIFPKTFSKPNLANLTQCSDSEYLKESFKSQGWYTKFSKRNEIRKESAVRFLRENVNEFQEGHDVSRVVVYICTHGFSSQYGQHLEFYDGDILLDDLLRPLYQCLTLKGVPLLIILHSCRRFREINDDHTYRYSPHNSHDGERIAHAKLDVGFIFSVDENRDAIVEHGESNFAKRLAEAFQNDNDIFRATSKLGLRHSFRVRFDGDSRNDEFYDDSKRKKACFIVTVGEFDEPENWEEKLQDFHNADIDREEMRKVFSTIDCDVITSRKTRITLASFTRWLKDTIEKFFKPGHSFKSIIFYLKTHGSWGKKGQVVHFSDNKKIALLDLLKPFNEGNLKGMVSQKLLMLLKSAL</sequence>
<accession>E4WZA3</accession>
<evidence type="ECO:0000313" key="3">
    <source>
        <dbReference type="EMBL" id="CBY40690.1"/>
    </source>
</evidence>
<evidence type="ECO:0000313" key="2">
    <source>
        <dbReference type="EMBL" id="CBY22498.1"/>
    </source>
</evidence>
<keyword evidence="4" id="KW-1185">Reference proteome</keyword>
<dbReference type="AlphaFoldDB" id="E4WZA3"/>
<evidence type="ECO:0000259" key="1">
    <source>
        <dbReference type="Pfam" id="PF00656"/>
    </source>
</evidence>
<dbReference type="InterPro" id="IPR011600">
    <property type="entry name" value="Pept_C14_caspase"/>
</dbReference>
<feature type="domain" description="Peptidase C14 caspase" evidence="1">
    <location>
        <begin position="233"/>
        <end position="357"/>
    </location>
</feature>
<dbReference type="OrthoDB" id="6097640at2759"/>
<organism evidence="2">
    <name type="scientific">Oikopleura dioica</name>
    <name type="common">Tunicate</name>
    <dbReference type="NCBI Taxonomy" id="34765"/>
    <lineage>
        <taxon>Eukaryota</taxon>
        <taxon>Metazoa</taxon>
        <taxon>Chordata</taxon>
        <taxon>Tunicata</taxon>
        <taxon>Appendicularia</taxon>
        <taxon>Copelata</taxon>
        <taxon>Oikopleuridae</taxon>
        <taxon>Oikopleura</taxon>
    </lineage>
</organism>
<evidence type="ECO:0000313" key="4">
    <source>
        <dbReference type="Proteomes" id="UP000001307"/>
    </source>
</evidence>
<dbReference type="Pfam" id="PF00656">
    <property type="entry name" value="Peptidase_C14"/>
    <property type="match status" value="2"/>
</dbReference>
<reference evidence="2" key="1">
    <citation type="journal article" date="2010" name="Science">
        <title>Plasticity of animal genome architecture unmasked by rapid evolution of a pelagic tunicate.</title>
        <authorList>
            <person name="Denoeud F."/>
            <person name="Henriet S."/>
            <person name="Mungpakdee S."/>
            <person name="Aury J.M."/>
            <person name="Da Silva C."/>
            <person name="Brinkmann H."/>
            <person name="Mikhaleva J."/>
            <person name="Olsen L.C."/>
            <person name="Jubin C."/>
            <person name="Canestro C."/>
            <person name="Bouquet J.M."/>
            <person name="Danks G."/>
            <person name="Poulain J."/>
            <person name="Campsteijn C."/>
            <person name="Adamski M."/>
            <person name="Cross I."/>
            <person name="Yadetie F."/>
            <person name="Muffato M."/>
            <person name="Louis A."/>
            <person name="Butcher S."/>
            <person name="Tsagkogeorga G."/>
            <person name="Konrad A."/>
            <person name="Singh S."/>
            <person name="Jensen M.F."/>
            <person name="Cong E.H."/>
            <person name="Eikeseth-Otteraa H."/>
            <person name="Noel B."/>
            <person name="Anthouard V."/>
            <person name="Porcel B.M."/>
            <person name="Kachouri-Lafond R."/>
            <person name="Nishino A."/>
            <person name="Ugolini M."/>
            <person name="Chourrout P."/>
            <person name="Nishida H."/>
            <person name="Aasland R."/>
            <person name="Huzurbazar S."/>
            <person name="Westhof E."/>
            <person name="Delsuc F."/>
            <person name="Lehrach H."/>
            <person name="Reinhardt R."/>
            <person name="Weissenbach J."/>
            <person name="Roy S.W."/>
            <person name="Artiguenave F."/>
            <person name="Postlethwait J.H."/>
            <person name="Manak J.R."/>
            <person name="Thompson E.M."/>
            <person name="Jaillon O."/>
            <person name="Du Pasquier L."/>
            <person name="Boudinot P."/>
            <person name="Liberles D.A."/>
            <person name="Volff J.N."/>
            <person name="Philippe H."/>
            <person name="Lenhard B."/>
            <person name="Roest Crollius H."/>
            <person name="Wincker P."/>
            <person name="Chourrout D."/>
        </authorList>
    </citation>
    <scope>NUCLEOTIDE SEQUENCE [LARGE SCALE GENOMIC DNA]</scope>
</reference>
<dbReference type="Gene3D" id="3.40.50.1460">
    <property type="match status" value="2"/>
</dbReference>
<dbReference type="InterPro" id="IPR029030">
    <property type="entry name" value="Caspase-like_dom_sf"/>
</dbReference>
<proteinExistence type="predicted"/>
<dbReference type="InParanoid" id="E4WZA3"/>
<dbReference type="Proteomes" id="UP000001307">
    <property type="component" value="Unassembled WGS sequence"/>
</dbReference>
<dbReference type="Proteomes" id="UP000011014">
    <property type="component" value="Unassembled WGS sequence"/>
</dbReference>
<dbReference type="SUPFAM" id="SSF52129">
    <property type="entry name" value="Caspase-like"/>
    <property type="match status" value="2"/>
</dbReference>
<gene>
    <name evidence="2" type="ORF">GSOID_T00013255001</name>
    <name evidence="3" type="ORF">GSOID_T00022716001</name>
</gene>